<proteinExistence type="predicted"/>
<dbReference type="PANTHER" id="PTHR43581">
    <property type="entry name" value="ATP/GTP PHOSPHATASE"/>
    <property type="match status" value="1"/>
</dbReference>
<sequence length="410" mass="46442">MLNNICKINAMIPSSGKTASIELNNRNLIITGVNGCGKTQFINKLFEYLDRLIISRQNLTLEQLESQVSIYTNELSRITEASGNYQNYNAALRENQKALMEAKSPPVFIDNIEQFTIDYHNQKAVLLKFEATRQASIRPSNSSRSKDALKQEVLVMSDASTLFEDYLVSQKTAQAFAESPNIGNNPGEAKSINAWFEKLESDLQELFEDTSLKLHFEYETQSFYIRQQGKAQYRLQQLSSGFSSIFSIYATLLTKIQLSSSSIDDIYGVVLIDEIDAHLHVSLQRKILSFLTKSFPKIQFVVSTHSPFVVSSVREVVIYDLSTLEQVEDLSMYSYESILSGLFNTAPVSEVLKEMIVDMGDMMLSPNIDISKLEHYVREIGEHEQHLDSESAFFVKKARLIISKNKKEGV</sequence>
<comment type="caution">
    <text evidence="3">The sequence shown here is derived from an EMBL/GenBank/DDBJ whole genome shotgun (WGS) entry which is preliminary data.</text>
</comment>
<organism evidence="3 4">
    <name type="scientific">Pseudomonas syringae pv. apii</name>
    <dbReference type="NCBI Taxonomy" id="81036"/>
    <lineage>
        <taxon>Bacteria</taxon>
        <taxon>Pseudomonadati</taxon>
        <taxon>Pseudomonadota</taxon>
        <taxon>Gammaproteobacteria</taxon>
        <taxon>Pseudomonadales</taxon>
        <taxon>Pseudomonadaceae</taxon>
        <taxon>Pseudomonas</taxon>
    </lineage>
</organism>
<dbReference type="InterPro" id="IPR027417">
    <property type="entry name" value="P-loop_NTPase"/>
</dbReference>
<reference evidence="3 4" key="1">
    <citation type="submission" date="2018-08" db="EMBL/GenBank/DDBJ databases">
        <title>Recombination of ecologically and evolutionarily significant loci maintains genetic cohesion in the Pseudomonas syringae species complex.</title>
        <authorList>
            <person name="Dillon M."/>
            <person name="Thakur S."/>
            <person name="Almeida R.N.D."/>
            <person name="Weir B.S."/>
            <person name="Guttman D.S."/>
        </authorList>
    </citation>
    <scope>NUCLEOTIDE SEQUENCE [LARGE SCALE GENOMIC DNA]</scope>
    <source>
        <strain evidence="3 4">1089_5</strain>
    </source>
</reference>
<dbReference type="GO" id="GO:0016887">
    <property type="term" value="F:ATP hydrolysis activity"/>
    <property type="evidence" value="ECO:0007669"/>
    <property type="project" value="InterPro"/>
</dbReference>
<dbReference type="PANTHER" id="PTHR43581:SF2">
    <property type="entry name" value="EXCINUCLEASE ATPASE SUBUNIT"/>
    <property type="match status" value="1"/>
</dbReference>
<dbReference type="EMBL" id="RBPL01000046">
    <property type="protein sequence ID" value="RMN99540.1"/>
    <property type="molecule type" value="Genomic_DNA"/>
</dbReference>
<feature type="domain" description="AAA+ ATPase" evidence="2">
    <location>
        <begin position="24"/>
        <end position="323"/>
    </location>
</feature>
<evidence type="ECO:0000313" key="4">
    <source>
        <dbReference type="Proteomes" id="UP000278062"/>
    </source>
</evidence>
<dbReference type="InterPro" id="IPR003959">
    <property type="entry name" value="ATPase_AAA_core"/>
</dbReference>
<evidence type="ECO:0000313" key="3">
    <source>
        <dbReference type="EMBL" id="RMN99540.1"/>
    </source>
</evidence>
<evidence type="ECO:0000256" key="1">
    <source>
        <dbReference type="SAM" id="Coils"/>
    </source>
</evidence>
<feature type="coiled-coil region" evidence="1">
    <location>
        <begin position="54"/>
        <end position="81"/>
    </location>
</feature>
<dbReference type="RefSeq" id="WP_074843072.1">
    <property type="nucleotide sequence ID" value="NZ_RBPB01000217.1"/>
</dbReference>
<dbReference type="SUPFAM" id="SSF52540">
    <property type="entry name" value="P-loop containing nucleoside triphosphate hydrolases"/>
    <property type="match status" value="1"/>
</dbReference>
<dbReference type="AlphaFoldDB" id="A0A3M3RSY6"/>
<gene>
    <name evidence="3" type="ORF">ALQ49_01970</name>
</gene>
<keyword evidence="1" id="KW-0175">Coiled coil</keyword>
<dbReference type="SMART" id="SM00382">
    <property type="entry name" value="AAA"/>
    <property type="match status" value="1"/>
</dbReference>
<dbReference type="InterPro" id="IPR051396">
    <property type="entry name" value="Bact_Antivir_Def_Nuclease"/>
</dbReference>
<dbReference type="InterPro" id="IPR003593">
    <property type="entry name" value="AAA+_ATPase"/>
</dbReference>
<name>A0A3M3RSY6_9PSED</name>
<accession>A0A3M3RSY6</accession>
<dbReference type="Proteomes" id="UP000278062">
    <property type="component" value="Unassembled WGS sequence"/>
</dbReference>
<dbReference type="GO" id="GO:0005524">
    <property type="term" value="F:ATP binding"/>
    <property type="evidence" value="ECO:0007669"/>
    <property type="project" value="InterPro"/>
</dbReference>
<protein>
    <submittedName>
        <fullName evidence="3">AAA ATPase</fullName>
    </submittedName>
</protein>
<dbReference type="Gene3D" id="3.40.50.300">
    <property type="entry name" value="P-loop containing nucleotide triphosphate hydrolases"/>
    <property type="match status" value="2"/>
</dbReference>
<dbReference type="Pfam" id="PF13304">
    <property type="entry name" value="AAA_21"/>
    <property type="match status" value="1"/>
</dbReference>
<evidence type="ECO:0000259" key="2">
    <source>
        <dbReference type="SMART" id="SM00382"/>
    </source>
</evidence>